<organism evidence="6 7">
    <name type="scientific">Malassezia japonica</name>
    <dbReference type="NCBI Taxonomy" id="223818"/>
    <lineage>
        <taxon>Eukaryota</taxon>
        <taxon>Fungi</taxon>
        <taxon>Dikarya</taxon>
        <taxon>Basidiomycota</taxon>
        <taxon>Ustilaginomycotina</taxon>
        <taxon>Malasseziomycetes</taxon>
        <taxon>Malasseziales</taxon>
        <taxon>Malasseziaceae</taxon>
        <taxon>Malassezia</taxon>
    </lineage>
</organism>
<name>A0AAF0F0L3_9BASI</name>
<evidence type="ECO:0000313" key="7">
    <source>
        <dbReference type="Proteomes" id="UP001217754"/>
    </source>
</evidence>
<evidence type="ECO:0000313" key="6">
    <source>
        <dbReference type="EMBL" id="WFD37834.1"/>
    </source>
</evidence>
<comment type="subunit">
    <text evidence="4">Component of the RNA polymerase III (Pol III) complex.</text>
</comment>
<feature type="compositionally biased region" description="Basic and acidic residues" evidence="5">
    <location>
        <begin position="74"/>
        <end position="91"/>
    </location>
</feature>
<proteinExistence type="inferred from homology"/>
<dbReference type="GO" id="GO:0005666">
    <property type="term" value="C:RNA polymerase III complex"/>
    <property type="evidence" value="ECO:0007669"/>
    <property type="project" value="UniProtKB-UniRule"/>
</dbReference>
<reference evidence="6" key="1">
    <citation type="submission" date="2023-03" db="EMBL/GenBank/DDBJ databases">
        <title>Mating type loci evolution in Malassezia.</title>
        <authorList>
            <person name="Coelho M.A."/>
        </authorList>
    </citation>
    <scope>NUCLEOTIDE SEQUENCE</scope>
    <source>
        <strain evidence="6">CBS 9431</strain>
    </source>
</reference>
<comment type="similarity">
    <text evidence="2 4">Belongs to the eukaryotic RPC7 RNA polymerase subunit family.</text>
</comment>
<keyword evidence="7" id="KW-1185">Reference proteome</keyword>
<sequence>MSGAGRGGRGGRGGALGLYQANGIVYTEAPLDDEDGVPVFETPSTLERAIAQRQLGVLRRQPDSPYWARQPPPRADEREMPRYTDRYHPDRQKTACAASLLEHAPLQKSVFPPQLFAQFTSTEAKRVRHAPASRRAQIDWDNLHAEEKRTGDGEEEAAPESDEEDIGEYEDEDEDDYAQNYFDNGEDDEDGDHEDGGDEAAFD</sequence>
<feature type="compositionally biased region" description="Acidic residues" evidence="5">
    <location>
        <begin position="184"/>
        <end position="203"/>
    </location>
</feature>
<feature type="compositionally biased region" description="Acidic residues" evidence="5">
    <location>
        <begin position="153"/>
        <end position="177"/>
    </location>
</feature>
<comment type="function">
    <text evidence="4">DNA-dependent RNA polymerase catalyzes the transcription of DNA into RNA using the four ribonucleoside triphosphates as substrates. Specific peripheric component of RNA polymerase III which synthesizes small RNAs, such as 5S rRNA and tRNAs.</text>
</comment>
<dbReference type="InterPro" id="IPR024661">
    <property type="entry name" value="RNA_pol_III_Rpc31"/>
</dbReference>
<feature type="region of interest" description="Disordered" evidence="5">
    <location>
        <begin position="61"/>
        <end position="91"/>
    </location>
</feature>
<accession>A0AAF0F0L3</accession>
<dbReference type="GeneID" id="85224430"/>
<comment type="subcellular location">
    <subcellularLocation>
        <location evidence="1 4">Nucleus</location>
    </subcellularLocation>
</comment>
<dbReference type="Proteomes" id="UP001217754">
    <property type="component" value="Chromosome 1"/>
</dbReference>
<dbReference type="AlphaFoldDB" id="A0AAF0F0L3"/>
<feature type="region of interest" description="Disordered" evidence="5">
    <location>
        <begin position="124"/>
        <end position="203"/>
    </location>
</feature>
<feature type="compositionally biased region" description="Basic and acidic residues" evidence="5">
    <location>
        <begin position="136"/>
        <end position="152"/>
    </location>
</feature>
<protein>
    <recommendedName>
        <fullName evidence="4">DNA-directed RNA polymerase III subunit</fullName>
    </recommendedName>
</protein>
<evidence type="ECO:0000256" key="3">
    <source>
        <dbReference type="ARBA" id="ARBA00023242"/>
    </source>
</evidence>
<keyword evidence="3 4" id="KW-0539">Nucleus</keyword>
<dbReference type="PIRSF" id="PIRSF000777">
    <property type="entry name" value="RNA_polIII_C31"/>
    <property type="match status" value="1"/>
</dbReference>
<gene>
    <name evidence="6" type="ORF">MJAP1_000781</name>
</gene>
<dbReference type="GO" id="GO:0006383">
    <property type="term" value="P:transcription by RNA polymerase III"/>
    <property type="evidence" value="ECO:0007669"/>
    <property type="project" value="UniProtKB-UniRule"/>
</dbReference>
<evidence type="ECO:0000256" key="5">
    <source>
        <dbReference type="SAM" id="MobiDB-lite"/>
    </source>
</evidence>
<evidence type="ECO:0000256" key="2">
    <source>
        <dbReference type="ARBA" id="ARBA00008352"/>
    </source>
</evidence>
<dbReference type="RefSeq" id="XP_060120731.1">
    <property type="nucleotide sequence ID" value="XM_060264748.1"/>
</dbReference>
<dbReference type="PANTHER" id="PTHR15367">
    <property type="entry name" value="DNA-DIRECTED RNA POLYMERASE III"/>
    <property type="match status" value="1"/>
</dbReference>
<evidence type="ECO:0000256" key="4">
    <source>
        <dbReference type="PIRNR" id="PIRNR000777"/>
    </source>
</evidence>
<evidence type="ECO:0000256" key="1">
    <source>
        <dbReference type="ARBA" id="ARBA00004123"/>
    </source>
</evidence>
<dbReference type="EMBL" id="CP119958">
    <property type="protein sequence ID" value="WFD37834.1"/>
    <property type="molecule type" value="Genomic_DNA"/>
</dbReference>
<dbReference type="PANTHER" id="PTHR15367:SF2">
    <property type="entry name" value="DNA-DIRECTED RNA POLYMERASE III SUBUNIT"/>
    <property type="match status" value="1"/>
</dbReference>